<dbReference type="InterPro" id="IPR011992">
    <property type="entry name" value="EF-hand-dom_pair"/>
</dbReference>
<dbReference type="PROSITE" id="PS50222">
    <property type="entry name" value="EF_HAND_2"/>
    <property type="match status" value="1"/>
</dbReference>
<dbReference type="GeneID" id="7843226"/>
<dbReference type="InParanoid" id="I7M3C4"/>
<evidence type="ECO:0000313" key="2">
    <source>
        <dbReference type="EMBL" id="EAS02886.2"/>
    </source>
</evidence>
<reference evidence="3" key="1">
    <citation type="journal article" date="2006" name="PLoS Biol.">
        <title>Macronuclear genome sequence of the ciliate Tetrahymena thermophila, a model eukaryote.</title>
        <authorList>
            <person name="Eisen J.A."/>
            <person name="Coyne R.S."/>
            <person name="Wu M."/>
            <person name="Wu D."/>
            <person name="Thiagarajan M."/>
            <person name="Wortman J.R."/>
            <person name="Badger J.H."/>
            <person name="Ren Q."/>
            <person name="Amedeo P."/>
            <person name="Jones K.M."/>
            <person name="Tallon L.J."/>
            <person name="Delcher A.L."/>
            <person name="Salzberg S.L."/>
            <person name="Silva J.C."/>
            <person name="Haas B.J."/>
            <person name="Majoros W.H."/>
            <person name="Farzad M."/>
            <person name="Carlton J.M."/>
            <person name="Smith R.K. Jr."/>
            <person name="Garg J."/>
            <person name="Pearlman R.E."/>
            <person name="Karrer K.M."/>
            <person name="Sun L."/>
            <person name="Manning G."/>
            <person name="Elde N.C."/>
            <person name="Turkewitz A.P."/>
            <person name="Asai D.J."/>
            <person name="Wilkes D.E."/>
            <person name="Wang Y."/>
            <person name="Cai H."/>
            <person name="Collins K."/>
            <person name="Stewart B.A."/>
            <person name="Lee S.R."/>
            <person name="Wilamowska K."/>
            <person name="Weinberg Z."/>
            <person name="Ruzzo W.L."/>
            <person name="Wloga D."/>
            <person name="Gaertig J."/>
            <person name="Frankel J."/>
            <person name="Tsao C.-C."/>
            <person name="Gorovsky M.A."/>
            <person name="Keeling P.J."/>
            <person name="Waller R.F."/>
            <person name="Patron N.J."/>
            <person name="Cherry J.M."/>
            <person name="Stover N.A."/>
            <person name="Krieger C.J."/>
            <person name="del Toro C."/>
            <person name="Ryder H.F."/>
            <person name="Williamson S.C."/>
            <person name="Barbeau R.A."/>
            <person name="Hamilton E.P."/>
            <person name="Orias E."/>
        </authorList>
    </citation>
    <scope>NUCLEOTIDE SEQUENCE [LARGE SCALE GENOMIC DNA]</scope>
    <source>
        <strain evidence="3">SB210</strain>
    </source>
</reference>
<accession>I7M3C4</accession>
<evidence type="ECO:0000259" key="1">
    <source>
        <dbReference type="PROSITE" id="PS50222"/>
    </source>
</evidence>
<name>I7M3C4_TETTS</name>
<feature type="domain" description="EF-hand" evidence="1">
    <location>
        <begin position="90"/>
        <end position="125"/>
    </location>
</feature>
<dbReference type="GO" id="GO:0005509">
    <property type="term" value="F:calcium ion binding"/>
    <property type="evidence" value="ECO:0007669"/>
    <property type="project" value="InterPro"/>
</dbReference>
<dbReference type="eggNOG" id="ENOG502SUPY">
    <property type="taxonomic scope" value="Eukaryota"/>
</dbReference>
<dbReference type="InterPro" id="IPR002048">
    <property type="entry name" value="EF_hand_dom"/>
</dbReference>
<dbReference type="AlphaFoldDB" id="I7M3C4"/>
<dbReference type="Gene3D" id="1.10.238.10">
    <property type="entry name" value="EF-hand"/>
    <property type="match status" value="1"/>
</dbReference>
<evidence type="ECO:0000313" key="3">
    <source>
        <dbReference type="Proteomes" id="UP000009168"/>
    </source>
</evidence>
<dbReference type="EMBL" id="GG662512">
    <property type="protein sequence ID" value="EAS02886.2"/>
    <property type="molecule type" value="Genomic_DNA"/>
</dbReference>
<dbReference type="Proteomes" id="UP000009168">
    <property type="component" value="Unassembled WGS sequence"/>
</dbReference>
<proteinExistence type="predicted"/>
<dbReference type="RefSeq" id="XP_001023131.2">
    <property type="nucleotide sequence ID" value="XM_001023131.3"/>
</dbReference>
<dbReference type="KEGG" id="tet:TTHERM_00492390"/>
<dbReference type="OMA" id="DKSETQF"/>
<sequence>MNKVDKEEESLRDDLKKLFQLLKSEKPQGSGNNDEIEKSTLMALMLYLDLQKNEPEFFDYVKDKLNSNTPINEKTFIDILLKPEISFQNLQTEKMASYFKIFDTEKKGSFSCEDFMKLYRESPEYKNMEPSQRSDVEKQIQESFDIMKKDSRNEITPIEFYNIINFNQ</sequence>
<organism evidence="2 3">
    <name type="scientific">Tetrahymena thermophila (strain SB210)</name>
    <dbReference type="NCBI Taxonomy" id="312017"/>
    <lineage>
        <taxon>Eukaryota</taxon>
        <taxon>Sar</taxon>
        <taxon>Alveolata</taxon>
        <taxon>Ciliophora</taxon>
        <taxon>Intramacronucleata</taxon>
        <taxon>Oligohymenophorea</taxon>
        <taxon>Hymenostomatida</taxon>
        <taxon>Tetrahymenina</taxon>
        <taxon>Tetrahymenidae</taxon>
        <taxon>Tetrahymena</taxon>
    </lineage>
</organism>
<protein>
    <recommendedName>
        <fullName evidence="1">EF-hand domain-containing protein</fullName>
    </recommendedName>
</protein>
<dbReference type="SUPFAM" id="SSF47473">
    <property type="entry name" value="EF-hand"/>
    <property type="match status" value="1"/>
</dbReference>
<dbReference type="OrthoDB" id="301499at2759"/>
<keyword evidence="3" id="KW-1185">Reference proteome</keyword>
<dbReference type="HOGENOM" id="CLU_1437000_0_0_1"/>
<gene>
    <name evidence="2" type="ORF">TTHERM_00492390</name>
</gene>